<feature type="compositionally biased region" description="Pro residues" evidence="7">
    <location>
        <begin position="313"/>
        <end position="326"/>
    </location>
</feature>
<comment type="subcellular location">
    <subcellularLocation>
        <location evidence="6">Nucleus</location>
    </subcellularLocation>
</comment>
<dbReference type="InterPro" id="IPR001275">
    <property type="entry name" value="DM_DNA-bd"/>
</dbReference>
<dbReference type="GeneTree" id="ENSGT00940000161912"/>
<protein>
    <submittedName>
        <fullName evidence="9">DMRT-like family B with proline-rich C-terminal, 1</fullName>
    </submittedName>
</protein>
<organism evidence="9 10">
    <name type="scientific">Mus spicilegus</name>
    <name type="common">Mound-building mouse</name>
    <dbReference type="NCBI Taxonomy" id="10103"/>
    <lineage>
        <taxon>Eukaryota</taxon>
        <taxon>Metazoa</taxon>
        <taxon>Chordata</taxon>
        <taxon>Craniata</taxon>
        <taxon>Vertebrata</taxon>
        <taxon>Euteleostomi</taxon>
        <taxon>Mammalia</taxon>
        <taxon>Eutheria</taxon>
        <taxon>Euarchontoglires</taxon>
        <taxon>Glires</taxon>
        <taxon>Rodentia</taxon>
        <taxon>Myomorpha</taxon>
        <taxon>Muroidea</taxon>
        <taxon>Muridae</taxon>
        <taxon>Murinae</taxon>
        <taxon>Mus</taxon>
        <taxon>Mus</taxon>
    </lineage>
</organism>
<keyword evidence="5 6" id="KW-0539">Nucleus</keyword>
<feature type="domain" description="DM" evidence="8">
    <location>
        <begin position="7"/>
        <end position="54"/>
    </location>
</feature>
<feature type="region of interest" description="Disordered" evidence="7">
    <location>
        <begin position="110"/>
        <end position="156"/>
    </location>
</feature>
<evidence type="ECO:0000259" key="8">
    <source>
        <dbReference type="PROSITE" id="PS50809"/>
    </source>
</evidence>
<keyword evidence="2 6" id="KW-0479">Metal-binding</keyword>
<dbReference type="Pfam" id="PF00751">
    <property type="entry name" value="DM"/>
    <property type="match status" value="1"/>
</dbReference>
<dbReference type="GO" id="GO:0007548">
    <property type="term" value="P:sex differentiation"/>
    <property type="evidence" value="ECO:0007669"/>
    <property type="project" value="TreeGrafter"/>
</dbReference>
<dbReference type="SUPFAM" id="SSF82927">
    <property type="entry name" value="Cysteine-rich DNA binding domain, (DM domain)"/>
    <property type="match status" value="1"/>
</dbReference>
<evidence type="ECO:0000256" key="3">
    <source>
        <dbReference type="ARBA" id="ARBA00022833"/>
    </source>
</evidence>
<sequence length="386" mass="40913">MLRAPKCSRCRNHGYLVPVKGHTGKCRWKQCICDKCYLITERQKIMAAQKVLRTQSAEEQVATMGTQGPQLPPRAPAAAATALSSSICPLPRAVPGGVGPGPAATCFLERPPQAPSPGPSTFQLGPSGRPGPSTFQPGPGAPGGLRDRSPAWLPQLMPQAPRPELCYPDQHLPVRPVPVPGPVRPVPRLPFADYGKPSLVQPTVPPACARPAASGSKLESQTGAGVGKAPSPGHPLRFKSDHVVGAGNPEREQCPACVPVSPYQSFPLSEGQDLSSALGVPQQRGFRHVSCSPYHRSGLVSEPARDLQLTYCSPPPPLPAPPPQPQQPHFLPPGYLSALHFLPPPPPPPSPPSFSLTYDTDKENTNDQDAEAPSEPSQDSPQEQSN</sequence>
<keyword evidence="4 6" id="KW-0238">DNA-binding</keyword>
<evidence type="ECO:0000313" key="9">
    <source>
        <dbReference type="Ensembl" id="ENSMSIP00000016302.1"/>
    </source>
</evidence>
<name>A0A8C6H406_MUSSI</name>
<dbReference type="GO" id="GO:0000981">
    <property type="term" value="F:DNA-binding transcription factor activity, RNA polymerase II-specific"/>
    <property type="evidence" value="ECO:0007669"/>
    <property type="project" value="TreeGrafter"/>
</dbReference>
<dbReference type="InterPro" id="IPR036407">
    <property type="entry name" value="DM_DNA-bd_sf"/>
</dbReference>
<dbReference type="PROSITE" id="PS50809">
    <property type="entry name" value="DM_2"/>
    <property type="match status" value="1"/>
</dbReference>
<feature type="compositionally biased region" description="Pro residues" evidence="7">
    <location>
        <begin position="342"/>
        <end position="352"/>
    </location>
</feature>
<dbReference type="SMART" id="SM00301">
    <property type="entry name" value="DM"/>
    <property type="match status" value="1"/>
</dbReference>
<evidence type="ECO:0000256" key="2">
    <source>
        <dbReference type="ARBA" id="ARBA00022723"/>
    </source>
</evidence>
<evidence type="ECO:0000256" key="6">
    <source>
        <dbReference type="PROSITE-ProRule" id="PRU00070"/>
    </source>
</evidence>
<feature type="compositionally biased region" description="Low complexity" evidence="7">
    <location>
        <begin position="373"/>
        <end position="386"/>
    </location>
</feature>
<dbReference type="InterPro" id="IPR026607">
    <property type="entry name" value="DMRT"/>
</dbReference>
<evidence type="ECO:0000256" key="5">
    <source>
        <dbReference type="ARBA" id="ARBA00023242"/>
    </source>
</evidence>
<evidence type="ECO:0000256" key="1">
    <source>
        <dbReference type="ARBA" id="ARBA00006834"/>
    </source>
</evidence>
<dbReference type="AlphaFoldDB" id="A0A8C6H406"/>
<evidence type="ECO:0000313" key="10">
    <source>
        <dbReference type="Proteomes" id="UP000694415"/>
    </source>
</evidence>
<dbReference type="Ensembl" id="ENSMSIT00000020687.1">
    <property type="protein sequence ID" value="ENSMSIP00000016302.1"/>
    <property type="gene ID" value="ENSMSIG00000014025.1"/>
</dbReference>
<dbReference type="GO" id="GO:0005634">
    <property type="term" value="C:nucleus"/>
    <property type="evidence" value="ECO:0007669"/>
    <property type="project" value="UniProtKB-SubCell"/>
</dbReference>
<accession>A0A8C6H406</accession>
<dbReference type="PROSITE" id="PS40000">
    <property type="entry name" value="DM_1"/>
    <property type="match status" value="1"/>
</dbReference>
<dbReference type="FunFam" id="4.10.1040.10:FF:000001">
    <property type="entry name" value="doublesex- and mab-3-related transcription factor 1"/>
    <property type="match status" value="1"/>
</dbReference>
<keyword evidence="3 6" id="KW-0862">Zinc</keyword>
<dbReference type="PANTHER" id="PTHR12322:SF66">
    <property type="entry name" value="DOUBLESEX- AND MAB-3-RELATED TRANSCRIPTION FACTOR B1"/>
    <property type="match status" value="1"/>
</dbReference>
<dbReference type="Gene3D" id="4.10.1040.10">
    <property type="entry name" value="DM DNA-binding domain"/>
    <property type="match status" value="1"/>
</dbReference>
<feature type="region of interest" description="Disordered" evidence="7">
    <location>
        <begin position="311"/>
        <end position="386"/>
    </location>
</feature>
<dbReference type="PANTHER" id="PTHR12322">
    <property type="entry name" value="DOUBLESEX AND MAB-3 RELATED TRANSCRIPTION FACTOR DMRT"/>
    <property type="match status" value="1"/>
</dbReference>
<dbReference type="GO" id="GO:0000978">
    <property type="term" value="F:RNA polymerase II cis-regulatory region sequence-specific DNA binding"/>
    <property type="evidence" value="ECO:0007669"/>
    <property type="project" value="TreeGrafter"/>
</dbReference>
<comment type="similarity">
    <text evidence="1">Belongs to the DMRT family.</text>
</comment>
<keyword evidence="10" id="KW-1185">Reference proteome</keyword>
<evidence type="ECO:0000256" key="4">
    <source>
        <dbReference type="ARBA" id="ARBA00023125"/>
    </source>
</evidence>
<dbReference type="GO" id="GO:0046872">
    <property type="term" value="F:metal ion binding"/>
    <property type="evidence" value="ECO:0007669"/>
    <property type="project" value="UniProtKB-KW"/>
</dbReference>
<reference evidence="9" key="1">
    <citation type="submission" date="2025-08" db="UniProtKB">
        <authorList>
            <consortium name="Ensembl"/>
        </authorList>
    </citation>
    <scope>IDENTIFICATION</scope>
</reference>
<feature type="region of interest" description="Disordered" evidence="7">
    <location>
        <begin position="207"/>
        <end position="245"/>
    </location>
</feature>
<reference evidence="9" key="2">
    <citation type="submission" date="2025-09" db="UniProtKB">
        <authorList>
            <consortium name="Ensembl"/>
        </authorList>
    </citation>
    <scope>IDENTIFICATION</scope>
</reference>
<dbReference type="GO" id="GO:0007281">
    <property type="term" value="P:germ cell development"/>
    <property type="evidence" value="ECO:0007669"/>
    <property type="project" value="TreeGrafter"/>
</dbReference>
<evidence type="ECO:0000256" key="7">
    <source>
        <dbReference type="SAM" id="MobiDB-lite"/>
    </source>
</evidence>
<dbReference type="Proteomes" id="UP000694415">
    <property type="component" value="Unplaced"/>
</dbReference>
<feature type="DNA-binding region" description="DM" evidence="6">
    <location>
        <begin position="7"/>
        <end position="54"/>
    </location>
</feature>
<proteinExistence type="inferred from homology"/>